<evidence type="ECO:0000259" key="8">
    <source>
        <dbReference type="PROSITE" id="PS51645"/>
    </source>
</evidence>
<evidence type="ECO:0000256" key="7">
    <source>
        <dbReference type="RuleBase" id="RU367151"/>
    </source>
</evidence>
<dbReference type="PROSITE" id="PS51645">
    <property type="entry name" value="PHR_CRY_ALPHA_BETA"/>
    <property type="match status" value="1"/>
</dbReference>
<dbReference type="PANTHER" id="PTHR11455">
    <property type="entry name" value="CRYPTOCHROME"/>
    <property type="match status" value="1"/>
</dbReference>
<protein>
    <recommendedName>
        <fullName evidence="2 7">Cryptochrome DASH</fullName>
    </recommendedName>
</protein>
<keyword evidence="10" id="KW-1185">Reference proteome</keyword>
<evidence type="ECO:0000256" key="3">
    <source>
        <dbReference type="ARBA" id="ARBA00022630"/>
    </source>
</evidence>
<dbReference type="InterPro" id="IPR005101">
    <property type="entry name" value="Cryptochr/Photolyase_FAD-bd"/>
</dbReference>
<dbReference type="NCBIfam" id="TIGR02765">
    <property type="entry name" value="crypto_DASH"/>
    <property type="match status" value="1"/>
</dbReference>
<dbReference type="PROSITE" id="PS00394">
    <property type="entry name" value="DNA_PHOTOLYASES_1_1"/>
    <property type="match status" value="1"/>
</dbReference>
<organism evidence="9 10">
    <name type="scientific">Rivihabitans pingtungensis</name>
    <dbReference type="NCBI Taxonomy" id="1054498"/>
    <lineage>
        <taxon>Bacteria</taxon>
        <taxon>Pseudomonadati</taxon>
        <taxon>Pseudomonadota</taxon>
        <taxon>Betaproteobacteria</taxon>
        <taxon>Neisseriales</taxon>
        <taxon>Aquaspirillaceae</taxon>
        <taxon>Rivihabitans</taxon>
    </lineage>
</organism>
<sequence length="437" mass="47813">MASYSRRKTPDMSVMIYWFRQDARLHDAPALRWAAERASALCPVVCLPPESTTRWGVPRLGPHRQVARGQTWLGLDASLRALGSRLAVLHGEPAQALPALARQLGADTVVCERIAAPEEDAEVAALRAAGLTVREHWQSGLFEPSALPFAVADLPKVFSQFRQQLSRAACQPLAPLPALSQLPPWPAAAPALPGPSEAPCPPLASGCAFPYALPAWRLDEAAGLAHLAGYCAGEDIARYKATRNGLSGTAYSSKFSPWLACGALSVRQVWAALAARDAEYGVSEGTEWLRFELLWREYFRLLHLACGRQLYGTSGLNPQAPTPRHHPAGYARWCEGRTGQPLVDAAMRELAASGYLSNRLRQVAASYLLHELDDDWRAGAAWFEAQLVDYDVYSNQGNWLYIAGRGTDPRGGRRFNPDKQAAEYDADGAYRRLWGTA</sequence>
<dbReference type="GO" id="GO:0003904">
    <property type="term" value="F:deoxyribodipyrimidine photo-lyase activity"/>
    <property type="evidence" value="ECO:0007669"/>
    <property type="project" value="TreeGrafter"/>
</dbReference>
<comment type="function">
    <text evidence="7">May have a photoreceptor function.</text>
</comment>
<dbReference type="Proteomes" id="UP000247555">
    <property type="component" value="Unassembled WGS sequence"/>
</dbReference>
<dbReference type="InterPro" id="IPR002081">
    <property type="entry name" value="Cryptochrome/DNA_photolyase_1"/>
</dbReference>
<evidence type="ECO:0000256" key="4">
    <source>
        <dbReference type="ARBA" id="ARBA00022827"/>
    </source>
</evidence>
<keyword evidence="5 7" id="KW-0157">Chromophore</keyword>
<dbReference type="InterPro" id="IPR006050">
    <property type="entry name" value="DNA_photolyase_N"/>
</dbReference>
<dbReference type="InterPro" id="IPR014729">
    <property type="entry name" value="Rossmann-like_a/b/a_fold"/>
</dbReference>
<dbReference type="Pfam" id="PF00875">
    <property type="entry name" value="DNA_photolyase"/>
    <property type="match status" value="1"/>
</dbReference>
<feature type="binding site" evidence="6">
    <location>
        <begin position="252"/>
        <end position="256"/>
    </location>
    <ligand>
        <name>FAD</name>
        <dbReference type="ChEBI" id="CHEBI:57692"/>
    </ligand>
</feature>
<dbReference type="Gene3D" id="1.10.579.10">
    <property type="entry name" value="DNA Cyclobutane Dipyrimidine Photolyase, subunit A, domain 3"/>
    <property type="match status" value="1"/>
</dbReference>
<evidence type="ECO:0000256" key="1">
    <source>
        <dbReference type="ARBA" id="ARBA00005862"/>
    </source>
</evidence>
<reference evidence="9 10" key="1">
    <citation type="submission" date="2018-05" db="EMBL/GenBank/DDBJ databases">
        <title>Genomic Encyclopedia of Type Strains, Phase IV (KMG-IV): sequencing the most valuable type-strain genomes for metagenomic binning, comparative biology and taxonomic classification.</title>
        <authorList>
            <person name="Goeker M."/>
        </authorList>
    </citation>
    <scope>NUCLEOTIDE SEQUENCE [LARGE SCALE GENOMIC DNA]</scope>
    <source>
        <strain evidence="9 10">DSM 29661</strain>
    </source>
</reference>
<evidence type="ECO:0000256" key="2">
    <source>
        <dbReference type="ARBA" id="ARBA00017881"/>
    </source>
</evidence>
<comment type="cofactor">
    <cofactor evidence="6 7">
        <name>FAD</name>
        <dbReference type="ChEBI" id="CHEBI:57692"/>
    </cofactor>
    <text evidence="6 7">Binds 1 FAD per subunit.</text>
</comment>
<dbReference type="InterPro" id="IPR036155">
    <property type="entry name" value="Crypto/Photolyase_N_sf"/>
</dbReference>
<dbReference type="Pfam" id="PF03441">
    <property type="entry name" value="FAD_binding_7"/>
    <property type="match status" value="1"/>
</dbReference>
<keyword evidence="9" id="KW-0456">Lyase</keyword>
<evidence type="ECO:0000256" key="5">
    <source>
        <dbReference type="ARBA" id="ARBA00022991"/>
    </source>
</evidence>
<gene>
    <name evidence="9" type="ORF">DFR34_102210</name>
</gene>
<accession>A0A318KUC1</accession>
<dbReference type="SUPFAM" id="SSF48173">
    <property type="entry name" value="Cryptochrome/photolyase FAD-binding domain"/>
    <property type="match status" value="1"/>
</dbReference>
<evidence type="ECO:0000313" key="9">
    <source>
        <dbReference type="EMBL" id="PXX81370.1"/>
    </source>
</evidence>
<dbReference type="GO" id="GO:0006281">
    <property type="term" value="P:DNA repair"/>
    <property type="evidence" value="ECO:0007669"/>
    <property type="project" value="InterPro"/>
</dbReference>
<dbReference type="GO" id="GO:0003677">
    <property type="term" value="F:DNA binding"/>
    <property type="evidence" value="ECO:0007669"/>
    <property type="project" value="TreeGrafter"/>
</dbReference>
<feature type="domain" description="Photolyase/cryptochrome alpha/beta" evidence="8">
    <location>
        <begin position="13"/>
        <end position="141"/>
    </location>
</feature>
<keyword evidence="3 6" id="KW-0285">Flavoprotein</keyword>
<dbReference type="PRINTS" id="PR00147">
    <property type="entry name" value="DNAPHOTLYASE"/>
</dbReference>
<evidence type="ECO:0000256" key="6">
    <source>
        <dbReference type="PIRSR" id="PIRSR602081-1"/>
    </source>
</evidence>
<dbReference type="Gene3D" id="3.40.50.620">
    <property type="entry name" value="HUPs"/>
    <property type="match status" value="1"/>
</dbReference>
<dbReference type="EMBL" id="QJKI01000002">
    <property type="protein sequence ID" value="PXX81370.1"/>
    <property type="molecule type" value="Genomic_DNA"/>
</dbReference>
<dbReference type="GO" id="GO:0071949">
    <property type="term" value="F:FAD binding"/>
    <property type="evidence" value="ECO:0007669"/>
    <property type="project" value="TreeGrafter"/>
</dbReference>
<name>A0A318KUC1_9NEIS</name>
<dbReference type="Gene3D" id="1.25.40.80">
    <property type="match status" value="1"/>
</dbReference>
<feature type="binding site" evidence="6">
    <location>
        <position position="239"/>
    </location>
    <ligand>
        <name>FAD</name>
        <dbReference type="ChEBI" id="CHEBI:57692"/>
    </ligand>
</feature>
<comment type="cofactor">
    <cofactor evidence="7">
        <name>(6R)-5,10-methylene-5,6,7,8-tetrahydrofolate</name>
        <dbReference type="ChEBI" id="CHEBI:15636"/>
    </cofactor>
    <text evidence="7">Binds 1 5,10-methenyltetrahydrofolate (MTHF) per subunit.</text>
</comment>
<keyword evidence="4 6" id="KW-0274">FAD</keyword>
<feature type="binding site" evidence="6">
    <location>
        <begin position="292"/>
        <end position="299"/>
    </location>
    <ligand>
        <name>FAD</name>
        <dbReference type="ChEBI" id="CHEBI:57692"/>
    </ligand>
</feature>
<dbReference type="AlphaFoldDB" id="A0A318KUC1"/>
<dbReference type="InterPro" id="IPR018394">
    <property type="entry name" value="DNA_photolyase_1_CS_C"/>
</dbReference>
<proteinExistence type="inferred from homology"/>
<comment type="caution">
    <text evidence="9">The sequence shown here is derived from an EMBL/GenBank/DDBJ whole genome shotgun (WGS) entry which is preliminary data.</text>
</comment>
<comment type="similarity">
    <text evidence="1 7">Belongs to the DNA photolyase class-1 family.</text>
</comment>
<dbReference type="InterPro" id="IPR014133">
    <property type="entry name" value="Cry_DASH"/>
</dbReference>
<evidence type="ECO:0000313" key="10">
    <source>
        <dbReference type="Proteomes" id="UP000247555"/>
    </source>
</evidence>
<dbReference type="SUPFAM" id="SSF52425">
    <property type="entry name" value="Cryptochrome/photolyase, N-terminal domain"/>
    <property type="match status" value="1"/>
</dbReference>
<feature type="binding site" evidence="6">
    <location>
        <begin position="389"/>
        <end position="391"/>
    </location>
    <ligand>
        <name>FAD</name>
        <dbReference type="ChEBI" id="CHEBI:57692"/>
    </ligand>
</feature>
<dbReference type="InterPro" id="IPR036134">
    <property type="entry name" value="Crypto/Photolyase_FAD-like_sf"/>
</dbReference>